<proteinExistence type="predicted"/>
<reference evidence="1 2" key="1">
    <citation type="submission" date="2019-03" db="EMBL/GenBank/DDBJ databases">
        <title>An improved genome assembly of the fluke Schistosoma japonicum.</title>
        <authorList>
            <person name="Hu W."/>
            <person name="Luo F."/>
            <person name="Yin M."/>
            <person name="Mo X."/>
            <person name="Sun C."/>
            <person name="Wu Q."/>
            <person name="Zhu B."/>
            <person name="Xiang M."/>
            <person name="Wang J."/>
            <person name="Wang Y."/>
            <person name="Zhang T."/>
            <person name="Xu B."/>
            <person name="Zheng H."/>
            <person name="Feng Z."/>
        </authorList>
    </citation>
    <scope>NUCLEOTIDE SEQUENCE [LARGE SCALE GENOMIC DNA]</scope>
    <source>
        <strain evidence="1">HuSjv2</strain>
        <tissue evidence="1">Worms</tissue>
    </source>
</reference>
<dbReference type="Proteomes" id="UP000311919">
    <property type="component" value="Unassembled WGS sequence"/>
</dbReference>
<feature type="non-terminal residue" evidence="1">
    <location>
        <position position="51"/>
    </location>
</feature>
<gene>
    <name evidence="1" type="ORF">EWB00_003740</name>
</gene>
<keyword evidence="2" id="KW-1185">Reference proteome</keyword>
<dbReference type="EMBL" id="SKCS01000226">
    <property type="protein sequence ID" value="TNN12414.1"/>
    <property type="molecule type" value="Genomic_DNA"/>
</dbReference>
<name>A0A4Z2D7G2_SCHJA</name>
<evidence type="ECO:0000313" key="2">
    <source>
        <dbReference type="Proteomes" id="UP000311919"/>
    </source>
</evidence>
<evidence type="ECO:0000313" key="1">
    <source>
        <dbReference type="EMBL" id="TNN12414.1"/>
    </source>
</evidence>
<feature type="non-terminal residue" evidence="1">
    <location>
        <position position="1"/>
    </location>
</feature>
<comment type="caution">
    <text evidence="1">The sequence shown here is derived from an EMBL/GenBank/DDBJ whole genome shotgun (WGS) entry which is preliminary data.</text>
</comment>
<protein>
    <submittedName>
        <fullName evidence="1">Uncharacterized protein</fullName>
    </submittedName>
</protein>
<sequence>DVSQALLRGLDQRSSSLSGLRRLSLMTINDHRAMYHKFIEVGIIPFNAIPE</sequence>
<organism evidence="1 2">
    <name type="scientific">Schistosoma japonicum</name>
    <name type="common">Blood fluke</name>
    <dbReference type="NCBI Taxonomy" id="6182"/>
    <lineage>
        <taxon>Eukaryota</taxon>
        <taxon>Metazoa</taxon>
        <taxon>Spiralia</taxon>
        <taxon>Lophotrochozoa</taxon>
        <taxon>Platyhelminthes</taxon>
        <taxon>Trematoda</taxon>
        <taxon>Digenea</taxon>
        <taxon>Strigeidida</taxon>
        <taxon>Schistosomatoidea</taxon>
        <taxon>Schistosomatidae</taxon>
        <taxon>Schistosoma</taxon>
    </lineage>
</organism>
<accession>A0A4Z2D7G2</accession>
<dbReference type="AlphaFoldDB" id="A0A4Z2D7G2"/>